<dbReference type="GO" id="GO:0016747">
    <property type="term" value="F:acyltransferase activity, transferring groups other than amino-acyl groups"/>
    <property type="evidence" value="ECO:0007669"/>
    <property type="project" value="InterPro"/>
</dbReference>
<dbReference type="EMBL" id="JAGSOT010000017">
    <property type="protein sequence ID" value="MBR7795877.1"/>
    <property type="molecule type" value="Genomic_DNA"/>
</dbReference>
<sequence>MKLISWSKDRISELVQLWNKEIGQYFPMREELFGQNSFADTNVCYEASQIAVNAENKTIGFIVAKKWQDEIEVGLPANTGWIQVLLVHHNYRHQGVGKALLAHTENTFKQSGVTRIILGQDVWHYFPGIPSVLPQTSAWFEHQGYQANGKAFDLLSSYTALSYPKPNKPGVELSLLKKEEKSSLLTFLNRCFPGRWEYEAIQYFKHGGTGREFVVLKKNQHIIGFCRINDASSPIIAQNVYWSPLFNEALGGIGPLGVDEQERGNGYGKMVVQAGIHYLRERGINRIVIDWTGLVNFYKQLDYGVWKSYWYYVKDLVK</sequence>
<dbReference type="Pfam" id="PF00583">
    <property type="entry name" value="Acetyltransf_1"/>
    <property type="match status" value="2"/>
</dbReference>
<evidence type="ECO:0000313" key="5">
    <source>
        <dbReference type="Proteomes" id="UP000675284"/>
    </source>
</evidence>
<evidence type="ECO:0000256" key="2">
    <source>
        <dbReference type="ARBA" id="ARBA00023315"/>
    </source>
</evidence>
<dbReference type="InterPro" id="IPR016181">
    <property type="entry name" value="Acyl_CoA_acyltransferase"/>
</dbReference>
<name>A0A941DUS6_9BACI</name>
<dbReference type="CDD" id="cd04301">
    <property type="entry name" value="NAT_SF"/>
    <property type="match status" value="2"/>
</dbReference>
<organism evidence="4 5">
    <name type="scientific">Virgibacillus salarius</name>
    <dbReference type="NCBI Taxonomy" id="447199"/>
    <lineage>
        <taxon>Bacteria</taxon>
        <taxon>Bacillati</taxon>
        <taxon>Bacillota</taxon>
        <taxon>Bacilli</taxon>
        <taxon>Bacillales</taxon>
        <taxon>Bacillaceae</taxon>
        <taxon>Virgibacillus</taxon>
    </lineage>
</organism>
<dbReference type="InterPro" id="IPR050680">
    <property type="entry name" value="YpeA/RimI_acetyltransf"/>
</dbReference>
<feature type="domain" description="N-acetyltransferase" evidence="3">
    <location>
        <begin position="12"/>
        <end position="168"/>
    </location>
</feature>
<gene>
    <name evidence="4" type="ORF">KCX74_07445</name>
</gene>
<feature type="domain" description="N-acetyltransferase" evidence="3">
    <location>
        <begin position="171"/>
        <end position="317"/>
    </location>
</feature>
<evidence type="ECO:0000259" key="3">
    <source>
        <dbReference type="PROSITE" id="PS51186"/>
    </source>
</evidence>
<comment type="caution">
    <text evidence="4">The sequence shown here is derived from an EMBL/GenBank/DDBJ whole genome shotgun (WGS) entry which is preliminary data.</text>
</comment>
<evidence type="ECO:0000256" key="1">
    <source>
        <dbReference type="ARBA" id="ARBA00022679"/>
    </source>
</evidence>
<keyword evidence="5" id="KW-1185">Reference proteome</keyword>
<proteinExistence type="predicted"/>
<keyword evidence="1" id="KW-0808">Transferase</keyword>
<evidence type="ECO:0000313" key="4">
    <source>
        <dbReference type="EMBL" id="MBR7795877.1"/>
    </source>
</evidence>
<dbReference type="SUPFAM" id="SSF55729">
    <property type="entry name" value="Acyl-CoA N-acyltransferases (Nat)"/>
    <property type="match status" value="2"/>
</dbReference>
<reference evidence="4" key="1">
    <citation type="submission" date="2021-04" db="EMBL/GenBank/DDBJ databases">
        <title>Isolation and polyphasic classification of algal microorganism.</title>
        <authorList>
            <person name="Wang S."/>
        </authorList>
    </citation>
    <scope>NUCLEOTIDE SEQUENCE</scope>
    <source>
        <strain evidence="4">720a</strain>
    </source>
</reference>
<accession>A0A941DUS6</accession>
<dbReference type="Proteomes" id="UP000675284">
    <property type="component" value="Unassembled WGS sequence"/>
</dbReference>
<dbReference type="InterPro" id="IPR000182">
    <property type="entry name" value="GNAT_dom"/>
</dbReference>
<dbReference type="Gene3D" id="3.40.630.30">
    <property type="match status" value="2"/>
</dbReference>
<keyword evidence="2" id="KW-0012">Acyltransferase</keyword>
<dbReference type="PANTHER" id="PTHR43420">
    <property type="entry name" value="ACETYLTRANSFERASE"/>
    <property type="match status" value="1"/>
</dbReference>
<protein>
    <submittedName>
        <fullName evidence="4">GNAT family N-acetyltransferase</fullName>
    </submittedName>
</protein>
<dbReference type="RefSeq" id="WP_026680690.1">
    <property type="nucleotide sequence ID" value="NZ_BAAACY010000043.1"/>
</dbReference>
<dbReference type="AlphaFoldDB" id="A0A941DUS6"/>
<dbReference type="PROSITE" id="PS51186">
    <property type="entry name" value="GNAT"/>
    <property type="match status" value="2"/>
</dbReference>